<name>A0A0X8HE70_9GAMM</name>
<dbReference type="SUPFAM" id="SSF101498">
    <property type="entry name" value="Anti-sigma factor FlgM"/>
    <property type="match status" value="1"/>
</dbReference>
<feature type="region of interest" description="Disordered" evidence="9">
    <location>
        <begin position="1"/>
        <end position="54"/>
    </location>
</feature>
<evidence type="ECO:0000256" key="3">
    <source>
        <dbReference type="ARBA" id="ARBA00022491"/>
    </source>
</evidence>
<evidence type="ECO:0000256" key="5">
    <source>
        <dbReference type="ARBA" id="ARBA00023015"/>
    </source>
</evidence>
<evidence type="ECO:0000259" key="10">
    <source>
        <dbReference type="Pfam" id="PF04316"/>
    </source>
</evidence>
<feature type="compositionally biased region" description="Polar residues" evidence="9">
    <location>
        <begin position="24"/>
        <end position="34"/>
    </location>
</feature>
<evidence type="ECO:0000256" key="1">
    <source>
        <dbReference type="ARBA" id="ARBA00005322"/>
    </source>
</evidence>
<evidence type="ECO:0000256" key="7">
    <source>
        <dbReference type="ARBA" id="ARBA00024739"/>
    </source>
</evidence>
<feature type="domain" description="Anti-sigma-28 factor FlgM C-terminal" evidence="10">
    <location>
        <begin position="42"/>
        <end position="84"/>
    </location>
</feature>
<dbReference type="AlphaFoldDB" id="A0A0X8HE70"/>
<evidence type="ECO:0000256" key="8">
    <source>
        <dbReference type="ARBA" id="ARBA00030117"/>
    </source>
</evidence>
<evidence type="ECO:0000256" key="4">
    <source>
        <dbReference type="ARBA" id="ARBA00022795"/>
    </source>
</evidence>
<gene>
    <name evidence="11" type="ORF">LOKO_01872</name>
</gene>
<dbReference type="EMBL" id="CP014226">
    <property type="protein sequence ID" value="AMD00940.1"/>
    <property type="molecule type" value="Genomic_DNA"/>
</dbReference>
<dbReference type="OrthoDB" id="5298032at2"/>
<evidence type="ECO:0000256" key="2">
    <source>
        <dbReference type="ARBA" id="ARBA00017823"/>
    </source>
</evidence>
<protein>
    <recommendedName>
        <fullName evidence="2">Negative regulator of flagellin synthesis</fullName>
    </recommendedName>
    <alternativeName>
        <fullName evidence="8">Anti-sigma-28 factor</fullName>
    </alternativeName>
</protein>
<keyword evidence="6" id="KW-0804">Transcription</keyword>
<dbReference type="InterPro" id="IPR031316">
    <property type="entry name" value="FlgM_C"/>
</dbReference>
<dbReference type="InterPro" id="IPR007412">
    <property type="entry name" value="FlgM"/>
</dbReference>
<dbReference type="KEGG" id="hco:LOKO_01872"/>
<keyword evidence="5" id="KW-0805">Transcription regulation</keyword>
<evidence type="ECO:0000256" key="6">
    <source>
        <dbReference type="ARBA" id="ARBA00023163"/>
    </source>
</evidence>
<comment type="similarity">
    <text evidence="1">Belongs to the FlgM family.</text>
</comment>
<dbReference type="GO" id="GO:0044781">
    <property type="term" value="P:bacterial-type flagellum organization"/>
    <property type="evidence" value="ECO:0007669"/>
    <property type="project" value="UniProtKB-KW"/>
</dbReference>
<reference evidence="11 12" key="1">
    <citation type="journal article" date="2016" name="Genome Announc.">
        <title>Draft Genome Sequence of 'Halomonas chromatireducens' Strain AGD 8-3, a Haloalkaliphilic Chromate- and Selenite-Reducing Gammaproteobacterium.</title>
        <authorList>
            <person name="Sharko F.S."/>
            <person name="Shapovalova A.A."/>
            <person name="Tsygankova S.V."/>
            <person name="Komova A.V."/>
            <person name="Boulygina E.S."/>
            <person name="Teslyuk A.B."/>
            <person name="Gotovtsev P.M."/>
            <person name="Namsaraev Z.B."/>
            <person name="Khijniak T.V."/>
            <person name="Nedoluzhko A.V."/>
            <person name="Vasilov R.G."/>
        </authorList>
    </citation>
    <scope>NUCLEOTIDE SEQUENCE [LARGE SCALE GENOMIC DNA]</scope>
    <source>
        <strain evidence="11 12">AGD 8-3</strain>
    </source>
</reference>
<keyword evidence="4" id="KW-1005">Bacterial flagellum biogenesis</keyword>
<dbReference type="PATRIC" id="fig|507626.3.peg.1869"/>
<evidence type="ECO:0000313" key="12">
    <source>
        <dbReference type="Proteomes" id="UP000063387"/>
    </source>
</evidence>
<evidence type="ECO:0000256" key="9">
    <source>
        <dbReference type="SAM" id="MobiDB-lite"/>
    </source>
</evidence>
<dbReference type="Pfam" id="PF04316">
    <property type="entry name" value="FlgM"/>
    <property type="match status" value="1"/>
</dbReference>
<evidence type="ECO:0000313" key="11">
    <source>
        <dbReference type="EMBL" id="AMD00940.1"/>
    </source>
</evidence>
<dbReference type="STRING" id="507626.LOKO_01872"/>
<sequence>MKINSQNPLTRPTPTTPREEAQPVKSTSQSSQQDAGPAATTHLRQNAADSSRDIDTVRVEEIREAIREGRLEIRADRIADGLIESLQPTAGNGDE</sequence>
<dbReference type="Proteomes" id="UP000063387">
    <property type="component" value="Chromosome"/>
</dbReference>
<dbReference type="NCBIfam" id="TIGR03824">
    <property type="entry name" value="FlgM_jcvi"/>
    <property type="match status" value="1"/>
</dbReference>
<dbReference type="GO" id="GO:0045892">
    <property type="term" value="P:negative regulation of DNA-templated transcription"/>
    <property type="evidence" value="ECO:0007669"/>
    <property type="project" value="InterPro"/>
</dbReference>
<dbReference type="InterPro" id="IPR035890">
    <property type="entry name" value="Anti-sigma-28_factor_FlgM_sf"/>
</dbReference>
<accession>A0A0X8HE70</accession>
<keyword evidence="12" id="KW-1185">Reference proteome</keyword>
<comment type="function">
    <text evidence="7">Responsible for the coupling of flagellin expression to flagellar assembly by preventing expression of the flagellin genes when a component of the middle class of proteins is defective. It negatively regulates flagellar genes by inhibiting the activity of FliA by directly binding to FliA.</text>
</comment>
<keyword evidence="3" id="KW-0678">Repressor</keyword>
<reference evidence="11 12" key="2">
    <citation type="submission" date="2016-02" db="EMBL/GenBank/DDBJ databases">
        <authorList>
            <person name="Wen L."/>
            <person name="He K."/>
            <person name="Yang H."/>
        </authorList>
    </citation>
    <scope>NUCLEOTIDE SEQUENCE [LARGE SCALE GENOMIC DNA]</scope>
    <source>
        <strain evidence="11 12">AGD 8-3</strain>
    </source>
</reference>
<dbReference type="RefSeq" id="WP_066448053.1">
    <property type="nucleotide sequence ID" value="NZ_CP014226.1"/>
</dbReference>
<proteinExistence type="inferred from homology"/>
<organism evidence="11 12">
    <name type="scientific">Halomonas chromatireducens</name>
    <dbReference type="NCBI Taxonomy" id="507626"/>
    <lineage>
        <taxon>Bacteria</taxon>
        <taxon>Pseudomonadati</taxon>
        <taxon>Pseudomonadota</taxon>
        <taxon>Gammaproteobacteria</taxon>
        <taxon>Oceanospirillales</taxon>
        <taxon>Halomonadaceae</taxon>
        <taxon>Halomonas</taxon>
    </lineage>
</organism>